<feature type="coiled-coil region" evidence="4">
    <location>
        <begin position="10"/>
        <end position="37"/>
    </location>
</feature>
<evidence type="ECO:0000256" key="5">
    <source>
        <dbReference type="SAM" id="MobiDB-lite"/>
    </source>
</evidence>
<evidence type="ECO:0000256" key="4">
    <source>
        <dbReference type="SAM" id="Coils"/>
    </source>
</evidence>
<feature type="region of interest" description="Disordered" evidence="5">
    <location>
        <begin position="94"/>
        <end position="165"/>
    </location>
</feature>
<dbReference type="GO" id="GO:1990904">
    <property type="term" value="C:ribonucleoprotein complex"/>
    <property type="evidence" value="ECO:0007669"/>
    <property type="project" value="UniProtKB-KW"/>
</dbReference>
<dbReference type="PANTHER" id="PTHR11759">
    <property type="entry name" value="40S RIBOSOMAL PROTEIN S14/30S RIBOSOMAL PROTEIN S11"/>
    <property type="match status" value="1"/>
</dbReference>
<organism evidence="6 7">
    <name type="scientific">Turnera subulata</name>
    <dbReference type="NCBI Taxonomy" id="218843"/>
    <lineage>
        <taxon>Eukaryota</taxon>
        <taxon>Viridiplantae</taxon>
        <taxon>Streptophyta</taxon>
        <taxon>Embryophyta</taxon>
        <taxon>Tracheophyta</taxon>
        <taxon>Spermatophyta</taxon>
        <taxon>Magnoliopsida</taxon>
        <taxon>eudicotyledons</taxon>
        <taxon>Gunneridae</taxon>
        <taxon>Pentapetalae</taxon>
        <taxon>rosids</taxon>
        <taxon>fabids</taxon>
        <taxon>Malpighiales</taxon>
        <taxon>Passifloraceae</taxon>
        <taxon>Turnera</taxon>
    </lineage>
</organism>
<dbReference type="OrthoDB" id="1654884at2759"/>
<dbReference type="HAMAP" id="MF_01310">
    <property type="entry name" value="Ribosomal_uS11"/>
    <property type="match status" value="1"/>
</dbReference>
<reference evidence="6" key="2">
    <citation type="journal article" date="2023" name="Plants (Basel)">
        <title>Annotation of the Turnera subulata (Passifloraceae) Draft Genome Reveals the S-Locus Evolved after the Divergence of Turneroideae from Passifloroideae in a Stepwise Manner.</title>
        <authorList>
            <person name="Henning P.M."/>
            <person name="Roalson E.H."/>
            <person name="Mir W."/>
            <person name="McCubbin A.G."/>
            <person name="Shore J.S."/>
        </authorList>
    </citation>
    <scope>NUCLEOTIDE SEQUENCE</scope>
    <source>
        <strain evidence="6">F60SS</strain>
    </source>
</reference>
<evidence type="ECO:0000256" key="2">
    <source>
        <dbReference type="ARBA" id="ARBA00022980"/>
    </source>
</evidence>
<sequence>MAPELRSQDAHKLEKQYKQMEQRYSDLQKLFVDAQTKHDLDMADIKTVLQTLCRRQEGSVFSYAAACFDNNSNNNVTRRCCGYLGGINKKLAVKGQSPSPTSFHSSAPKGMEFDEEGRNSRPGQIGGNSGPGNAFADRGGFRTGMGFNADEQGMNSLPGGSRSGSFGDRVGFQMGGNYNAPTDFSANRRDFEAGRMTRPMDFVKGIIDQDGWGAPRNIVATDADFVHIKLRRNNAFVCITDSKGNKKPQTYMSVGKLEKKLKGGKLSQYGAEATAEYVGQRARELGLKSFVVKVNGFTHFRKKRQVIVSFKEGFTQSRSGENPIVYIEDTTRKAHNGCRLPRKRRI</sequence>
<dbReference type="AlphaFoldDB" id="A0A9Q0J9V9"/>
<keyword evidence="2" id="KW-0689">Ribosomal protein</keyword>
<dbReference type="InterPro" id="IPR036967">
    <property type="entry name" value="Ribosomal_uS11_sf"/>
</dbReference>
<evidence type="ECO:0008006" key="8">
    <source>
        <dbReference type="Google" id="ProtNLM"/>
    </source>
</evidence>
<protein>
    <recommendedName>
        <fullName evidence="8">Ribosomal protein S11</fullName>
    </recommendedName>
</protein>
<evidence type="ECO:0000256" key="1">
    <source>
        <dbReference type="ARBA" id="ARBA00006194"/>
    </source>
</evidence>
<evidence type="ECO:0000313" key="6">
    <source>
        <dbReference type="EMBL" id="KAJ4832995.1"/>
    </source>
</evidence>
<gene>
    <name evidence="6" type="ORF">Tsubulata_005299</name>
</gene>
<dbReference type="InterPro" id="IPR001971">
    <property type="entry name" value="Ribosomal_uS11"/>
</dbReference>
<dbReference type="GO" id="GO:0006412">
    <property type="term" value="P:translation"/>
    <property type="evidence" value="ECO:0007669"/>
    <property type="project" value="InterPro"/>
</dbReference>
<dbReference type="GO" id="GO:0005840">
    <property type="term" value="C:ribosome"/>
    <property type="evidence" value="ECO:0007669"/>
    <property type="project" value="UniProtKB-KW"/>
</dbReference>
<accession>A0A9Q0J9V9</accession>
<name>A0A9Q0J9V9_9ROSI</name>
<dbReference type="SUPFAM" id="SSF53137">
    <property type="entry name" value="Translational machinery components"/>
    <property type="match status" value="1"/>
</dbReference>
<keyword evidence="4" id="KW-0175">Coiled coil</keyword>
<evidence type="ECO:0000256" key="3">
    <source>
        <dbReference type="ARBA" id="ARBA00023274"/>
    </source>
</evidence>
<reference evidence="6" key="1">
    <citation type="submission" date="2022-02" db="EMBL/GenBank/DDBJ databases">
        <authorList>
            <person name="Henning P.M."/>
            <person name="McCubbin A.G."/>
            <person name="Shore J.S."/>
        </authorList>
    </citation>
    <scope>NUCLEOTIDE SEQUENCE</scope>
    <source>
        <strain evidence="6">F60SS</strain>
        <tissue evidence="6">Leaves</tissue>
    </source>
</reference>
<dbReference type="GO" id="GO:0003735">
    <property type="term" value="F:structural constituent of ribosome"/>
    <property type="evidence" value="ECO:0007669"/>
    <property type="project" value="InterPro"/>
</dbReference>
<dbReference type="Gene3D" id="3.30.420.80">
    <property type="entry name" value="Ribosomal protein S11"/>
    <property type="match status" value="1"/>
</dbReference>
<evidence type="ECO:0000313" key="7">
    <source>
        <dbReference type="Proteomes" id="UP001141552"/>
    </source>
</evidence>
<feature type="compositionally biased region" description="Polar residues" evidence="5">
    <location>
        <begin position="96"/>
        <end position="105"/>
    </location>
</feature>
<dbReference type="Proteomes" id="UP001141552">
    <property type="component" value="Unassembled WGS sequence"/>
</dbReference>
<dbReference type="EMBL" id="JAKUCV010005029">
    <property type="protein sequence ID" value="KAJ4832995.1"/>
    <property type="molecule type" value="Genomic_DNA"/>
</dbReference>
<dbReference type="Pfam" id="PF00411">
    <property type="entry name" value="Ribosomal_S11"/>
    <property type="match status" value="1"/>
</dbReference>
<keyword evidence="3" id="KW-0687">Ribonucleoprotein</keyword>
<comment type="caution">
    <text evidence="6">The sequence shown here is derived from an EMBL/GenBank/DDBJ whole genome shotgun (WGS) entry which is preliminary data.</text>
</comment>
<comment type="similarity">
    <text evidence="1">Belongs to the universal ribosomal protein uS11 family.</text>
</comment>
<keyword evidence="7" id="KW-1185">Reference proteome</keyword>
<proteinExistence type="inferred from homology"/>